<feature type="region of interest" description="Disordered" evidence="1">
    <location>
        <begin position="76"/>
        <end position="97"/>
    </location>
</feature>
<organism evidence="2 3">
    <name type="scientific">Prunus armeniaca</name>
    <name type="common">Apricot</name>
    <name type="synonym">Armeniaca vulgaris</name>
    <dbReference type="NCBI Taxonomy" id="36596"/>
    <lineage>
        <taxon>Eukaryota</taxon>
        <taxon>Viridiplantae</taxon>
        <taxon>Streptophyta</taxon>
        <taxon>Embryophyta</taxon>
        <taxon>Tracheophyta</taxon>
        <taxon>Spermatophyta</taxon>
        <taxon>Magnoliopsida</taxon>
        <taxon>eudicotyledons</taxon>
        <taxon>Gunneridae</taxon>
        <taxon>Pentapetalae</taxon>
        <taxon>rosids</taxon>
        <taxon>fabids</taxon>
        <taxon>Rosales</taxon>
        <taxon>Rosaceae</taxon>
        <taxon>Amygdaloideae</taxon>
        <taxon>Amygdaleae</taxon>
        <taxon>Prunus</taxon>
    </lineage>
</organism>
<accession>A0A6J5Y9X9</accession>
<dbReference type="EMBL" id="CAEKKB010000008">
    <property type="protein sequence ID" value="CAB4320725.1"/>
    <property type="molecule type" value="Genomic_DNA"/>
</dbReference>
<reference evidence="3" key="1">
    <citation type="journal article" date="2020" name="Genome Biol.">
        <title>Gamete binning: chromosome-level and haplotype-resolved genome assembly enabled by high-throughput single-cell sequencing of gamete genomes.</title>
        <authorList>
            <person name="Campoy J.A."/>
            <person name="Sun H."/>
            <person name="Goel M."/>
            <person name="Jiao W.-B."/>
            <person name="Folz-Donahue K."/>
            <person name="Wang N."/>
            <person name="Rubio M."/>
            <person name="Liu C."/>
            <person name="Kukat C."/>
            <person name="Ruiz D."/>
            <person name="Huettel B."/>
            <person name="Schneeberger K."/>
        </authorList>
    </citation>
    <scope>NUCLEOTIDE SEQUENCE [LARGE SCALE GENOMIC DNA]</scope>
    <source>
        <strain evidence="3">cv. Rojo Pasion</strain>
    </source>
</reference>
<protein>
    <submittedName>
        <fullName evidence="2">Uncharacterized protein</fullName>
    </submittedName>
</protein>
<feature type="compositionally biased region" description="Polar residues" evidence="1">
    <location>
        <begin position="87"/>
        <end position="97"/>
    </location>
</feature>
<evidence type="ECO:0000256" key="1">
    <source>
        <dbReference type="SAM" id="MobiDB-lite"/>
    </source>
</evidence>
<dbReference type="Proteomes" id="UP000507245">
    <property type="component" value="Unassembled WGS sequence"/>
</dbReference>
<dbReference type="AlphaFoldDB" id="A0A6J5Y9X9"/>
<keyword evidence="3" id="KW-1185">Reference proteome</keyword>
<proteinExistence type="predicted"/>
<gene>
    <name evidence="2" type="ORF">ORAREDHAP_LOCUS49673</name>
</gene>
<evidence type="ECO:0000313" key="3">
    <source>
        <dbReference type="Proteomes" id="UP000507245"/>
    </source>
</evidence>
<name>A0A6J5Y9X9_PRUAR</name>
<evidence type="ECO:0000313" key="2">
    <source>
        <dbReference type="EMBL" id="CAB4320725.1"/>
    </source>
</evidence>
<sequence>MNLACCYAAGWSDFLLVQHPAVTQLRLQLSSPDVWFATPYEILDVGLDLSHRNEKWSTRLQFLSIVSTLGRPALLSGRAQRERARESVNSTGAERPT</sequence>